<protein>
    <submittedName>
        <fullName evidence="1">Uncharacterized protein</fullName>
    </submittedName>
</protein>
<dbReference type="AlphaFoldDB" id="A0A0R2AWQ2"/>
<evidence type="ECO:0000313" key="2">
    <source>
        <dbReference type="Proteomes" id="UP000051612"/>
    </source>
</evidence>
<dbReference type="Proteomes" id="UP000051612">
    <property type="component" value="Unassembled WGS sequence"/>
</dbReference>
<accession>A0A0R2AWQ2</accession>
<proteinExistence type="predicted"/>
<sequence length="106" mass="12322">MKLENFRFSLTEYELDENVPEIDIDFPNRIGPTYRGEIELPKGVLAILFTEWTRPSGGEICSIQVVDPEAFLRAPELDDIEVNGYNVKELIREAYRQLNIEKLTEF</sequence>
<evidence type="ECO:0000313" key="1">
    <source>
        <dbReference type="EMBL" id="KRM71114.1"/>
    </source>
</evidence>
<dbReference type="RefSeq" id="WP_056960107.1">
    <property type="nucleotide sequence ID" value="NZ_AYYN01000166.1"/>
</dbReference>
<organism evidence="1 2">
    <name type="scientific">Ligilactobacillus murinus DSM 20452 = NBRC 14221</name>
    <dbReference type="NCBI Taxonomy" id="1423772"/>
    <lineage>
        <taxon>Bacteria</taxon>
        <taxon>Bacillati</taxon>
        <taxon>Bacillota</taxon>
        <taxon>Bacilli</taxon>
        <taxon>Lactobacillales</taxon>
        <taxon>Lactobacillaceae</taxon>
        <taxon>Ligilactobacillus</taxon>
    </lineage>
</organism>
<reference evidence="1 2" key="1">
    <citation type="journal article" date="2015" name="Genome Announc.">
        <title>Expanding the biotechnology potential of lactobacilli through comparative genomics of 213 strains and associated genera.</title>
        <authorList>
            <person name="Sun Z."/>
            <person name="Harris H.M."/>
            <person name="McCann A."/>
            <person name="Guo C."/>
            <person name="Argimon S."/>
            <person name="Zhang W."/>
            <person name="Yang X."/>
            <person name="Jeffery I.B."/>
            <person name="Cooney J.C."/>
            <person name="Kagawa T.F."/>
            <person name="Liu W."/>
            <person name="Song Y."/>
            <person name="Salvetti E."/>
            <person name="Wrobel A."/>
            <person name="Rasinkangas P."/>
            <person name="Parkhill J."/>
            <person name="Rea M.C."/>
            <person name="O'Sullivan O."/>
            <person name="Ritari J."/>
            <person name="Douillard F.P."/>
            <person name="Paul Ross R."/>
            <person name="Yang R."/>
            <person name="Briner A.E."/>
            <person name="Felis G.E."/>
            <person name="de Vos W.M."/>
            <person name="Barrangou R."/>
            <person name="Klaenhammer T.R."/>
            <person name="Caufield P.W."/>
            <person name="Cui Y."/>
            <person name="Zhang H."/>
            <person name="O'Toole P.W."/>
        </authorList>
    </citation>
    <scope>NUCLEOTIDE SEQUENCE [LARGE SCALE GENOMIC DNA]</scope>
    <source>
        <strain evidence="1 2">DSM 20452</strain>
    </source>
</reference>
<name>A0A0R2AWQ2_9LACO</name>
<comment type="caution">
    <text evidence="1">The sequence shown here is derived from an EMBL/GenBank/DDBJ whole genome shotgun (WGS) entry which is preliminary data.</text>
</comment>
<dbReference type="EMBL" id="AYYN01000166">
    <property type="protein sequence ID" value="KRM71114.1"/>
    <property type="molecule type" value="Genomic_DNA"/>
</dbReference>
<dbReference type="PATRIC" id="fig|1423772.3.peg.1588"/>
<gene>
    <name evidence="1" type="ORF">FC48_GL001488</name>
</gene>